<evidence type="ECO:0000256" key="4">
    <source>
        <dbReference type="PROSITE-ProRule" id="PRU00335"/>
    </source>
</evidence>
<feature type="domain" description="HTH tetR-type" evidence="5">
    <location>
        <begin position="6"/>
        <end position="66"/>
    </location>
</feature>
<reference evidence="6 7" key="2">
    <citation type="submission" date="2019-09" db="EMBL/GenBank/DDBJ databases">
        <authorList>
            <person name="Jin C."/>
        </authorList>
    </citation>
    <scope>NUCLEOTIDE SEQUENCE [LARGE SCALE GENOMIC DNA]</scope>
    <source>
        <strain evidence="6 7">AN110305</strain>
    </source>
</reference>
<dbReference type="Pfam" id="PF17754">
    <property type="entry name" value="TetR_C_14"/>
    <property type="match status" value="1"/>
</dbReference>
<comment type="caution">
    <text evidence="6">The sequence shown here is derived from an EMBL/GenBank/DDBJ whole genome shotgun (WGS) entry which is preliminary data.</text>
</comment>
<keyword evidence="3" id="KW-0804">Transcription</keyword>
<dbReference type="Gene3D" id="1.10.357.10">
    <property type="entry name" value="Tetracycline Repressor, domain 2"/>
    <property type="match status" value="1"/>
</dbReference>
<evidence type="ECO:0000313" key="6">
    <source>
        <dbReference type="EMBL" id="KAA2252888.1"/>
    </source>
</evidence>
<dbReference type="InterPro" id="IPR041347">
    <property type="entry name" value="MftR_C"/>
</dbReference>
<dbReference type="Proteomes" id="UP000323454">
    <property type="component" value="Unassembled WGS sequence"/>
</dbReference>
<dbReference type="PROSITE" id="PS50977">
    <property type="entry name" value="HTH_TETR_2"/>
    <property type="match status" value="1"/>
</dbReference>
<dbReference type="OrthoDB" id="4746440at2"/>
<keyword evidence="1" id="KW-0805">Transcription regulation</keyword>
<dbReference type="EMBL" id="VUOB01000072">
    <property type="protein sequence ID" value="KAA2252888.1"/>
    <property type="molecule type" value="Genomic_DNA"/>
</dbReference>
<dbReference type="GO" id="GO:0000976">
    <property type="term" value="F:transcription cis-regulatory region binding"/>
    <property type="evidence" value="ECO:0007669"/>
    <property type="project" value="TreeGrafter"/>
</dbReference>
<evidence type="ECO:0000256" key="2">
    <source>
        <dbReference type="ARBA" id="ARBA00023125"/>
    </source>
</evidence>
<dbReference type="PANTHER" id="PTHR30055:SF238">
    <property type="entry name" value="MYCOFACTOCIN BIOSYNTHESIS TRANSCRIPTIONAL REGULATOR MFTR-RELATED"/>
    <property type="match status" value="1"/>
</dbReference>
<dbReference type="InterPro" id="IPR001647">
    <property type="entry name" value="HTH_TetR"/>
</dbReference>
<dbReference type="SUPFAM" id="SSF46689">
    <property type="entry name" value="Homeodomain-like"/>
    <property type="match status" value="1"/>
</dbReference>
<sequence>MPRDGSQARTRLRAAALELYRERGYDETTTAQIATRAGVTERTYFRHFADKREVLFDGEAELRAILVNAVATAPDRLAPLPVMVRAFTAVVPLLIANRSVAQQRAEVIAVTPALQERAYAKTAALIDALTDALTARGITRPTARLTAQVGMAAFERANRAWADTPAHDLTTLIAQAADEVLTLGGT</sequence>
<proteinExistence type="predicted"/>
<evidence type="ECO:0000256" key="1">
    <source>
        <dbReference type="ARBA" id="ARBA00023015"/>
    </source>
</evidence>
<dbReference type="GO" id="GO:0003700">
    <property type="term" value="F:DNA-binding transcription factor activity"/>
    <property type="evidence" value="ECO:0007669"/>
    <property type="project" value="TreeGrafter"/>
</dbReference>
<dbReference type="Pfam" id="PF00440">
    <property type="entry name" value="TetR_N"/>
    <property type="match status" value="1"/>
</dbReference>
<evidence type="ECO:0000256" key="3">
    <source>
        <dbReference type="ARBA" id="ARBA00023163"/>
    </source>
</evidence>
<evidence type="ECO:0000313" key="7">
    <source>
        <dbReference type="Proteomes" id="UP000323454"/>
    </source>
</evidence>
<evidence type="ECO:0000259" key="5">
    <source>
        <dbReference type="PROSITE" id="PS50977"/>
    </source>
</evidence>
<dbReference type="PRINTS" id="PR00455">
    <property type="entry name" value="HTHTETR"/>
</dbReference>
<accession>A0A5B2WPM8</accession>
<reference evidence="6 7" key="1">
    <citation type="submission" date="2019-09" db="EMBL/GenBank/DDBJ databases">
        <title>Goodfellowia gen. nov., a new genus of the Pseudonocardineae related to Actinoalloteichus, containing Goodfellowia coeruleoviolacea gen. nov., comb. nov. gen. nov., comb. nov.</title>
        <authorList>
            <person name="Labeda D."/>
        </authorList>
    </citation>
    <scope>NUCLEOTIDE SEQUENCE [LARGE SCALE GENOMIC DNA]</scope>
    <source>
        <strain evidence="6 7">AN110305</strain>
    </source>
</reference>
<protein>
    <submittedName>
        <fullName evidence="6">TetR family transcriptional regulator</fullName>
    </submittedName>
</protein>
<organism evidence="6 7">
    <name type="scientific">Solihabitans fulvus</name>
    <dbReference type="NCBI Taxonomy" id="1892852"/>
    <lineage>
        <taxon>Bacteria</taxon>
        <taxon>Bacillati</taxon>
        <taxon>Actinomycetota</taxon>
        <taxon>Actinomycetes</taxon>
        <taxon>Pseudonocardiales</taxon>
        <taxon>Pseudonocardiaceae</taxon>
        <taxon>Solihabitans</taxon>
    </lineage>
</organism>
<name>A0A5B2WPM8_9PSEU</name>
<feature type="DNA-binding region" description="H-T-H motif" evidence="4">
    <location>
        <begin position="29"/>
        <end position="48"/>
    </location>
</feature>
<keyword evidence="2 4" id="KW-0238">DNA-binding</keyword>
<dbReference type="InterPro" id="IPR009057">
    <property type="entry name" value="Homeodomain-like_sf"/>
</dbReference>
<dbReference type="PANTHER" id="PTHR30055">
    <property type="entry name" value="HTH-TYPE TRANSCRIPTIONAL REGULATOR RUTR"/>
    <property type="match status" value="1"/>
</dbReference>
<gene>
    <name evidence="6" type="ORF">F0L68_34200</name>
</gene>
<dbReference type="AlphaFoldDB" id="A0A5B2WPM8"/>
<dbReference type="InterPro" id="IPR050109">
    <property type="entry name" value="HTH-type_TetR-like_transc_reg"/>
</dbReference>
<keyword evidence="7" id="KW-1185">Reference proteome</keyword>